<proteinExistence type="predicted"/>
<evidence type="ECO:0000313" key="3">
    <source>
        <dbReference type="Proteomes" id="UP000324832"/>
    </source>
</evidence>
<keyword evidence="3" id="KW-1185">Reference proteome</keyword>
<sequence length="69" mass="7840">MRLSLVFGIFAMLFSLAVATYKKPLFNGSIFGKRTYDTEYDSTTRAMYAMCEIASESCQALYNQNAEMK</sequence>
<accession>A0A5E4R6Z7</accession>
<gene>
    <name evidence="2" type="ORF">LSINAPIS_LOCUS14928</name>
</gene>
<feature type="signal peptide" evidence="1">
    <location>
        <begin position="1"/>
        <end position="19"/>
    </location>
</feature>
<dbReference type="Proteomes" id="UP000324832">
    <property type="component" value="Unassembled WGS sequence"/>
</dbReference>
<dbReference type="AlphaFoldDB" id="A0A5E4R6Z7"/>
<name>A0A5E4R6Z7_9NEOP</name>
<keyword evidence="1" id="KW-0732">Signal</keyword>
<evidence type="ECO:0008006" key="4">
    <source>
        <dbReference type="Google" id="ProtNLM"/>
    </source>
</evidence>
<dbReference type="EMBL" id="FZQP02006966">
    <property type="protein sequence ID" value="VVD05374.1"/>
    <property type="molecule type" value="Genomic_DNA"/>
</dbReference>
<reference evidence="2 3" key="1">
    <citation type="submission" date="2017-07" db="EMBL/GenBank/DDBJ databases">
        <authorList>
            <person name="Talla V."/>
            <person name="Backstrom N."/>
        </authorList>
    </citation>
    <scope>NUCLEOTIDE SEQUENCE [LARGE SCALE GENOMIC DNA]</scope>
</reference>
<evidence type="ECO:0000313" key="2">
    <source>
        <dbReference type="EMBL" id="VVD05374.1"/>
    </source>
</evidence>
<protein>
    <recommendedName>
        <fullName evidence="4">SIFamide</fullName>
    </recommendedName>
</protein>
<feature type="chain" id="PRO_5023055201" description="SIFamide" evidence="1">
    <location>
        <begin position="20"/>
        <end position="69"/>
    </location>
</feature>
<organism evidence="2 3">
    <name type="scientific">Leptidea sinapis</name>
    <dbReference type="NCBI Taxonomy" id="189913"/>
    <lineage>
        <taxon>Eukaryota</taxon>
        <taxon>Metazoa</taxon>
        <taxon>Ecdysozoa</taxon>
        <taxon>Arthropoda</taxon>
        <taxon>Hexapoda</taxon>
        <taxon>Insecta</taxon>
        <taxon>Pterygota</taxon>
        <taxon>Neoptera</taxon>
        <taxon>Endopterygota</taxon>
        <taxon>Lepidoptera</taxon>
        <taxon>Glossata</taxon>
        <taxon>Ditrysia</taxon>
        <taxon>Papilionoidea</taxon>
        <taxon>Pieridae</taxon>
        <taxon>Dismorphiinae</taxon>
        <taxon>Leptidea</taxon>
    </lineage>
</organism>
<evidence type="ECO:0000256" key="1">
    <source>
        <dbReference type="SAM" id="SignalP"/>
    </source>
</evidence>